<evidence type="ECO:0000256" key="11">
    <source>
        <dbReference type="SAM" id="SignalP"/>
    </source>
</evidence>
<feature type="compositionally biased region" description="Low complexity" evidence="9">
    <location>
        <begin position="153"/>
        <end position="171"/>
    </location>
</feature>
<dbReference type="GO" id="GO:0035459">
    <property type="term" value="P:vesicle cargo loading"/>
    <property type="evidence" value="ECO:0007669"/>
    <property type="project" value="TreeGrafter"/>
</dbReference>
<dbReference type="Ensembl" id="ENSLACT00000006897.1">
    <property type="protein sequence ID" value="ENSLACP00000006839.1"/>
    <property type="gene ID" value="ENSLACG00000006071.1"/>
</dbReference>
<dbReference type="EMBL" id="AFYH01017508">
    <property type="status" value="NOT_ANNOTATED_CDS"/>
    <property type="molecule type" value="Genomic_DNA"/>
</dbReference>
<dbReference type="STRING" id="7897.ENSLACP00000006839"/>
<evidence type="ECO:0000256" key="3">
    <source>
        <dbReference type="ARBA" id="ARBA00022729"/>
    </source>
</evidence>
<evidence type="ECO:0000256" key="7">
    <source>
        <dbReference type="PROSITE-ProRule" id="PRU00192"/>
    </source>
</evidence>
<feature type="compositionally biased region" description="Basic and acidic residues" evidence="9">
    <location>
        <begin position="1127"/>
        <end position="1137"/>
    </location>
</feature>
<dbReference type="GO" id="GO:0009306">
    <property type="term" value="P:protein secretion"/>
    <property type="evidence" value="ECO:0007669"/>
    <property type="project" value="TreeGrafter"/>
</dbReference>
<accession>H3AB18</accession>
<dbReference type="EMBL" id="AFYH01017512">
    <property type="status" value="NOT_ANNOTATED_CDS"/>
    <property type="molecule type" value="Genomic_DNA"/>
</dbReference>
<dbReference type="Pfam" id="PF07653">
    <property type="entry name" value="SH3_2"/>
    <property type="match status" value="1"/>
</dbReference>
<dbReference type="EMBL" id="AFYH01017510">
    <property type="status" value="NOT_ANNOTATED_CDS"/>
    <property type="molecule type" value="Genomic_DNA"/>
</dbReference>
<feature type="transmembrane region" description="Helical" evidence="10">
    <location>
        <begin position="586"/>
        <end position="607"/>
    </location>
</feature>
<dbReference type="GO" id="GO:0070971">
    <property type="term" value="C:endoplasmic reticulum exit site"/>
    <property type="evidence" value="ECO:0007669"/>
    <property type="project" value="TreeGrafter"/>
</dbReference>
<reference evidence="13" key="2">
    <citation type="submission" date="2025-08" db="UniProtKB">
        <authorList>
            <consortium name="Ensembl"/>
        </authorList>
    </citation>
    <scope>IDENTIFICATION</scope>
</reference>
<keyword evidence="3 11" id="KW-0732">Signal</keyword>
<name>H3AB18_LATCH</name>
<protein>
    <recommendedName>
        <fullName evidence="12">SH3 domain-containing protein</fullName>
    </recommendedName>
</protein>
<evidence type="ECO:0000313" key="13">
    <source>
        <dbReference type="Ensembl" id="ENSLACP00000006839.1"/>
    </source>
</evidence>
<comment type="subcellular location">
    <subcellularLocation>
        <location evidence="1">Endoplasmic reticulum membrane</location>
        <topology evidence="1">Single-pass membrane protein</topology>
    </subcellularLocation>
</comment>
<keyword evidence="5 8" id="KW-0175">Coiled coil</keyword>
<feature type="compositionally biased region" description="Basic and acidic residues" evidence="9">
    <location>
        <begin position="177"/>
        <end position="190"/>
    </location>
</feature>
<keyword evidence="10" id="KW-1133">Transmembrane helix</keyword>
<proteinExistence type="predicted"/>
<dbReference type="Proteomes" id="UP000008672">
    <property type="component" value="Unassembled WGS sequence"/>
</dbReference>
<keyword evidence="2 7" id="KW-0728">SH3 domain</keyword>
<dbReference type="InterPro" id="IPR036028">
    <property type="entry name" value="SH3-like_dom_sf"/>
</dbReference>
<keyword evidence="14" id="KW-1185">Reference proteome</keyword>
<dbReference type="HOGENOM" id="CLU_258922_0_0_1"/>
<dbReference type="GO" id="GO:0005789">
    <property type="term" value="C:endoplasmic reticulum membrane"/>
    <property type="evidence" value="ECO:0007669"/>
    <property type="project" value="UniProtKB-SubCell"/>
</dbReference>
<feature type="coiled-coil region" evidence="8">
    <location>
        <begin position="676"/>
        <end position="816"/>
    </location>
</feature>
<keyword evidence="10" id="KW-0472">Membrane</keyword>
<feature type="region of interest" description="Disordered" evidence="9">
    <location>
        <begin position="1260"/>
        <end position="1317"/>
    </location>
</feature>
<dbReference type="EMBL" id="AFYH01017509">
    <property type="status" value="NOT_ANNOTATED_CDS"/>
    <property type="molecule type" value="Genomic_DNA"/>
</dbReference>
<dbReference type="SUPFAM" id="SSF50044">
    <property type="entry name" value="SH3-domain"/>
    <property type="match status" value="1"/>
</dbReference>
<organism evidence="13 14">
    <name type="scientific">Latimeria chalumnae</name>
    <name type="common">Coelacanth</name>
    <dbReference type="NCBI Taxonomy" id="7897"/>
    <lineage>
        <taxon>Eukaryota</taxon>
        <taxon>Metazoa</taxon>
        <taxon>Chordata</taxon>
        <taxon>Craniata</taxon>
        <taxon>Vertebrata</taxon>
        <taxon>Euteleostomi</taxon>
        <taxon>Coelacanthiformes</taxon>
        <taxon>Coelacanthidae</taxon>
        <taxon>Latimeria</taxon>
    </lineage>
</organism>
<reference evidence="14" key="1">
    <citation type="submission" date="2011-08" db="EMBL/GenBank/DDBJ databases">
        <title>The draft genome of Latimeria chalumnae.</title>
        <authorList>
            <person name="Di Palma F."/>
            <person name="Alfoldi J."/>
            <person name="Johnson J."/>
            <person name="Berlin A."/>
            <person name="Gnerre S."/>
            <person name="Jaffe D."/>
            <person name="MacCallum I."/>
            <person name="Young S."/>
            <person name="Walker B.J."/>
            <person name="Lander E."/>
            <person name="Lindblad-Toh K."/>
        </authorList>
    </citation>
    <scope>NUCLEOTIDE SEQUENCE [LARGE SCALE GENOMIC DNA]</scope>
    <source>
        <strain evidence="14">Wild caught</strain>
    </source>
</reference>
<dbReference type="InterPro" id="IPR001452">
    <property type="entry name" value="SH3_domain"/>
</dbReference>
<feature type="domain" description="SH3" evidence="12">
    <location>
        <begin position="38"/>
        <end position="100"/>
    </location>
</feature>
<keyword evidence="10" id="KW-0812">Transmembrane</keyword>
<evidence type="ECO:0000256" key="8">
    <source>
        <dbReference type="SAM" id="Coils"/>
    </source>
</evidence>
<dbReference type="FunCoup" id="H3AB18">
    <property type="interactions" value="991"/>
</dbReference>
<dbReference type="SMART" id="SM00326">
    <property type="entry name" value="SH3"/>
    <property type="match status" value="1"/>
</dbReference>
<dbReference type="GeneTree" id="ENSGT00950000182767"/>
<sequence length="1317" mass="150197">MTESCELFLLLFLYMVAGLHGQQMLSDFKKCGDLECEKLLSRVQATRNYAGTDCRFLNFKNGDVISVYQKLSGKREDLWAGSLGTQFGYFPRDAVEIEEVYVSKELELPVKETDFFCVNGDEYVIESDYHSMESDMYEGLESVKAYMDETKTPETSGSEGQSSSTSHESSGLAEDTTELKVLEKNEKEANPENLEDNEGENDNAYHKESGSSPQTNTEGIASAWLGSGIVGWLGLGSKKDEKVIEPLHETVQESYFRSRKIALRNNENDIESSLTTEISDKSSQHTNNKQEKESLLDQQQYVENNYLTRPSEKVPSEPQSSDQAGGFQHIFSFSRHTGEEKKVHKLFTSENKEITKIVPEDFNLKEETSEKITCSVKDDTLSDKSTLLVGGHFKNNFGFLFFAFDNYIVIIAIIEKDERSGKLSKQEHGPKNSQDPSALLSILQVQKISPTEFQTYKKFFLPCSDITIQHKRYLRRCKSIFNIQPVLPNTGNRFGKCFCLARTVALTNKQIQKDSQGTWRREGDSFKLRCGYISVNKQKEKQIVGYKERVIVYFVNKSYFKAVSFCDRIMEAIPEYTRPNSDLYGLPLEMVIFTAVIGIFTVLLFLWRTCKAVRSRLYLEREKELSKKIADLLEEKCTVLEKLSIYQQKYEELESSLKNDCFLREITETSAVEVTFSELERLNAALNDEIDCLKEKLETLRSKRIQQSDFVKIEDQRNLHSLETEADNLKTQIEEAQTTLKVYKINSERLHASLQTAKEENSHLKESKEQLFQETEGWAERCNELAEQIKMTEISRKSMEEALSNKESQVMSLTETLLKMKDWGSEIDEDNNFEEENNWETEIKSETENGDHIDKQQTQKVRKLIYAAKLNAGLKSLEEERNQVYAKLSDEIKAKEELAERIEKLENTKRSLRSESAYFESEFQKLQQKLKVLTEVYQESEMRLQRKLTVEESERLEKEEKLSKADEQINLATEELNYHRERAKDLEEELEKTIHSYNNQIISHEKKAHDNWLAARAAERELVDVRRENANLRQKLIEGKFKLEMLEKDPYALDVPSRPIFRERSPYGPSPLGQPIAEIRAFVSPPTLVEGPPRLSPLFQGGPGGRASRGAINNLDNEVPSESGELSSDRMSDHHGALSDSGSLSPTWERERKNMAPPPGHTYPEPPIPYRRSERSCHAPTASGRLSGPAELHSYSFSHSYDKTDGISSMENSTENMNSTENESKDGIGKLSFFNDLGYSAGEKRISSGFTPLVKGPLLPLDPRSHTLRRGPPVLIPGGTYGPPEFYPPRSLSGPPPHLLGMRSPFPPRPFASFVPP</sequence>
<feature type="compositionally biased region" description="Polar residues" evidence="9">
    <location>
        <begin position="210"/>
        <end position="219"/>
    </location>
</feature>
<evidence type="ECO:0000256" key="2">
    <source>
        <dbReference type="ARBA" id="ARBA00022443"/>
    </source>
</evidence>
<feature type="region of interest" description="Disordered" evidence="9">
    <location>
        <begin position="1098"/>
        <end position="1190"/>
    </location>
</feature>
<evidence type="ECO:0000313" key="14">
    <source>
        <dbReference type="Proteomes" id="UP000008672"/>
    </source>
</evidence>
<feature type="signal peptide" evidence="11">
    <location>
        <begin position="1"/>
        <end position="21"/>
    </location>
</feature>
<feature type="chain" id="PRO_5045152880" description="SH3 domain-containing protein" evidence="11">
    <location>
        <begin position="22"/>
        <end position="1317"/>
    </location>
</feature>
<feature type="compositionally biased region" description="Pro residues" evidence="9">
    <location>
        <begin position="1156"/>
        <end position="1169"/>
    </location>
</feature>
<keyword evidence="4" id="KW-0256">Endoplasmic reticulum</keyword>
<dbReference type="PANTHER" id="PTHR23158">
    <property type="entry name" value="MELANOMA INHIBITORY ACTIVITY-RELATED"/>
    <property type="match status" value="1"/>
</dbReference>
<keyword evidence="6" id="KW-0325">Glycoprotein</keyword>
<evidence type="ECO:0000256" key="10">
    <source>
        <dbReference type="SAM" id="Phobius"/>
    </source>
</evidence>
<evidence type="ECO:0000259" key="12">
    <source>
        <dbReference type="PROSITE" id="PS50002"/>
    </source>
</evidence>
<dbReference type="Gene3D" id="2.30.30.40">
    <property type="entry name" value="SH3 Domains"/>
    <property type="match status" value="1"/>
</dbReference>
<feature type="region of interest" description="Disordered" evidence="9">
    <location>
        <begin position="150"/>
        <end position="219"/>
    </location>
</feature>
<dbReference type="Bgee" id="ENSLACG00000006071">
    <property type="expression patterns" value="Expressed in chordate pharynx and 5 other cell types or tissues"/>
</dbReference>
<dbReference type="PANTHER" id="PTHR23158:SF38">
    <property type="entry name" value="MELANOMA INHIBITORY ACTIVITY PROTEIN 2"/>
    <property type="match status" value="1"/>
</dbReference>
<feature type="region of interest" description="Disordered" evidence="9">
    <location>
        <begin position="272"/>
        <end position="296"/>
    </location>
</feature>
<evidence type="ECO:0000256" key="1">
    <source>
        <dbReference type="ARBA" id="ARBA00004389"/>
    </source>
</evidence>
<dbReference type="InterPro" id="IPR051500">
    <property type="entry name" value="cTAGE_MIA/OTOR"/>
</dbReference>
<dbReference type="OMA" id="LHDHKKE"/>
<evidence type="ECO:0000256" key="6">
    <source>
        <dbReference type="ARBA" id="ARBA00023180"/>
    </source>
</evidence>
<dbReference type="InParanoid" id="H3AB18"/>
<evidence type="ECO:0000256" key="9">
    <source>
        <dbReference type="SAM" id="MobiDB-lite"/>
    </source>
</evidence>
<feature type="transmembrane region" description="Helical" evidence="10">
    <location>
        <begin position="397"/>
        <end position="414"/>
    </location>
</feature>
<dbReference type="eggNOG" id="ENOG502QUND">
    <property type="taxonomic scope" value="Eukaryota"/>
</dbReference>
<dbReference type="GO" id="GO:0006888">
    <property type="term" value="P:endoplasmic reticulum to Golgi vesicle-mediated transport"/>
    <property type="evidence" value="ECO:0007669"/>
    <property type="project" value="TreeGrafter"/>
</dbReference>
<dbReference type="EMBL" id="AFYH01017511">
    <property type="status" value="NOT_ANNOTATED_CDS"/>
    <property type="molecule type" value="Genomic_DNA"/>
</dbReference>
<feature type="compositionally biased region" description="Pro residues" evidence="9">
    <location>
        <begin position="1305"/>
        <end position="1317"/>
    </location>
</feature>
<dbReference type="PROSITE" id="PS50002">
    <property type="entry name" value="SH3"/>
    <property type="match status" value="1"/>
</dbReference>
<reference evidence="13" key="3">
    <citation type="submission" date="2025-09" db="UniProtKB">
        <authorList>
            <consortium name="Ensembl"/>
        </authorList>
    </citation>
    <scope>IDENTIFICATION</scope>
</reference>
<evidence type="ECO:0000256" key="4">
    <source>
        <dbReference type="ARBA" id="ARBA00022824"/>
    </source>
</evidence>
<feature type="coiled-coil region" evidence="8">
    <location>
        <begin position="867"/>
        <end position="1035"/>
    </location>
</feature>
<gene>
    <name evidence="13" type="primary">MIA2</name>
</gene>
<evidence type="ECO:0000256" key="5">
    <source>
        <dbReference type="ARBA" id="ARBA00023054"/>
    </source>
</evidence>
<feature type="compositionally biased region" description="Basic and acidic residues" evidence="9">
    <location>
        <begin position="278"/>
        <end position="295"/>
    </location>
</feature>